<organism evidence="1 2">
    <name type="scientific">Fomitopsis schrenkii</name>
    <name type="common">Brown rot fungus</name>
    <dbReference type="NCBI Taxonomy" id="2126942"/>
    <lineage>
        <taxon>Eukaryota</taxon>
        <taxon>Fungi</taxon>
        <taxon>Dikarya</taxon>
        <taxon>Basidiomycota</taxon>
        <taxon>Agaricomycotina</taxon>
        <taxon>Agaricomycetes</taxon>
        <taxon>Polyporales</taxon>
        <taxon>Fomitopsis</taxon>
    </lineage>
</organism>
<dbReference type="SUPFAM" id="SSF56112">
    <property type="entry name" value="Protein kinase-like (PK-like)"/>
    <property type="match status" value="1"/>
</dbReference>
<dbReference type="AlphaFoldDB" id="S8FY05"/>
<evidence type="ECO:0000313" key="2">
    <source>
        <dbReference type="Proteomes" id="UP000015241"/>
    </source>
</evidence>
<proteinExistence type="predicted"/>
<protein>
    <recommendedName>
        <fullName evidence="3">Protein kinase domain-containing protein</fullName>
    </recommendedName>
</protein>
<dbReference type="Proteomes" id="UP000015241">
    <property type="component" value="Unassembled WGS sequence"/>
</dbReference>
<name>S8FY05_FOMSC</name>
<keyword evidence="2" id="KW-1185">Reference proteome</keyword>
<evidence type="ECO:0000313" key="1">
    <source>
        <dbReference type="EMBL" id="EPT03095.1"/>
    </source>
</evidence>
<dbReference type="InterPro" id="IPR011009">
    <property type="entry name" value="Kinase-like_dom_sf"/>
</dbReference>
<dbReference type="HOGENOM" id="CLU_066672_0_0_1"/>
<accession>S8FY05</accession>
<evidence type="ECO:0008006" key="3">
    <source>
        <dbReference type="Google" id="ProtNLM"/>
    </source>
</evidence>
<gene>
    <name evidence="1" type="ORF">FOMPIDRAFT_91730</name>
</gene>
<dbReference type="STRING" id="743788.S8FY05"/>
<dbReference type="OrthoDB" id="2751906at2759"/>
<dbReference type="InParanoid" id="S8FY05"/>
<dbReference type="EMBL" id="KE504131">
    <property type="protein sequence ID" value="EPT03095.1"/>
    <property type="molecule type" value="Genomic_DNA"/>
</dbReference>
<reference evidence="1 2" key="1">
    <citation type="journal article" date="2012" name="Science">
        <title>The Paleozoic origin of enzymatic lignin decomposition reconstructed from 31 fungal genomes.</title>
        <authorList>
            <person name="Floudas D."/>
            <person name="Binder M."/>
            <person name="Riley R."/>
            <person name="Barry K."/>
            <person name="Blanchette R.A."/>
            <person name="Henrissat B."/>
            <person name="Martinez A.T."/>
            <person name="Otillar R."/>
            <person name="Spatafora J.W."/>
            <person name="Yadav J.S."/>
            <person name="Aerts A."/>
            <person name="Benoit I."/>
            <person name="Boyd A."/>
            <person name="Carlson A."/>
            <person name="Copeland A."/>
            <person name="Coutinho P.M."/>
            <person name="de Vries R.P."/>
            <person name="Ferreira P."/>
            <person name="Findley K."/>
            <person name="Foster B."/>
            <person name="Gaskell J."/>
            <person name="Glotzer D."/>
            <person name="Gorecki P."/>
            <person name="Heitman J."/>
            <person name="Hesse C."/>
            <person name="Hori C."/>
            <person name="Igarashi K."/>
            <person name="Jurgens J.A."/>
            <person name="Kallen N."/>
            <person name="Kersten P."/>
            <person name="Kohler A."/>
            <person name="Kuees U."/>
            <person name="Kumar T.K.A."/>
            <person name="Kuo A."/>
            <person name="LaButti K."/>
            <person name="Larrondo L.F."/>
            <person name="Lindquist E."/>
            <person name="Ling A."/>
            <person name="Lombard V."/>
            <person name="Lucas S."/>
            <person name="Lundell T."/>
            <person name="Martin R."/>
            <person name="McLaughlin D.J."/>
            <person name="Morgenstern I."/>
            <person name="Morin E."/>
            <person name="Murat C."/>
            <person name="Nagy L.G."/>
            <person name="Nolan M."/>
            <person name="Ohm R.A."/>
            <person name="Patyshakuliyeva A."/>
            <person name="Rokas A."/>
            <person name="Ruiz-Duenas F.J."/>
            <person name="Sabat G."/>
            <person name="Salamov A."/>
            <person name="Samejima M."/>
            <person name="Schmutz J."/>
            <person name="Slot J.C."/>
            <person name="St John F."/>
            <person name="Stenlid J."/>
            <person name="Sun H."/>
            <person name="Sun S."/>
            <person name="Syed K."/>
            <person name="Tsang A."/>
            <person name="Wiebenga A."/>
            <person name="Young D."/>
            <person name="Pisabarro A."/>
            <person name="Eastwood D.C."/>
            <person name="Martin F."/>
            <person name="Cullen D."/>
            <person name="Grigoriev I.V."/>
            <person name="Hibbett D.S."/>
        </authorList>
    </citation>
    <scope>NUCLEOTIDE SEQUENCE</scope>
    <source>
        <strain evidence="2">FP-58527</strain>
    </source>
</reference>
<sequence>MSVTVVCKIVYGPGALTRLRKEYDVYDRLKSLQGQGIPHCYGLFHCPAAVNQACLLLEYGGETLPNDASQLEAELPAVMTKSLSFRKDLLDILQRIHKLGVIHGRFYRREDDSIIPKNILVHVKEDKGSSREVPYIVNFDEADLAHRCEVEKDVSTRAWGFPLYMTGIYDSLCEELVWSANHAIWLPHTILWQAKSLDVGDVIYMAPKDVISKYMKQELGPKDAKHFEEDLIRERGSLLSELVDCFDWSSREIEPYKNIKKELEELDVENGNGFVRRKYD</sequence>